<gene>
    <name evidence="1" type="ORF">VNO77_15080</name>
</gene>
<comment type="caution">
    <text evidence="1">The sequence shown here is derived from an EMBL/GenBank/DDBJ whole genome shotgun (WGS) entry which is preliminary data.</text>
</comment>
<accession>A0AAN9LZB6</accession>
<dbReference type="AlphaFoldDB" id="A0AAN9LZB6"/>
<protein>
    <submittedName>
        <fullName evidence="1">Uncharacterized protein</fullName>
    </submittedName>
</protein>
<organism evidence="1 2">
    <name type="scientific">Canavalia gladiata</name>
    <name type="common">Sword bean</name>
    <name type="synonym">Dolichos gladiatus</name>
    <dbReference type="NCBI Taxonomy" id="3824"/>
    <lineage>
        <taxon>Eukaryota</taxon>
        <taxon>Viridiplantae</taxon>
        <taxon>Streptophyta</taxon>
        <taxon>Embryophyta</taxon>
        <taxon>Tracheophyta</taxon>
        <taxon>Spermatophyta</taxon>
        <taxon>Magnoliopsida</taxon>
        <taxon>eudicotyledons</taxon>
        <taxon>Gunneridae</taxon>
        <taxon>Pentapetalae</taxon>
        <taxon>rosids</taxon>
        <taxon>fabids</taxon>
        <taxon>Fabales</taxon>
        <taxon>Fabaceae</taxon>
        <taxon>Papilionoideae</taxon>
        <taxon>50 kb inversion clade</taxon>
        <taxon>NPAAA clade</taxon>
        <taxon>indigoferoid/millettioid clade</taxon>
        <taxon>Phaseoleae</taxon>
        <taxon>Canavalia</taxon>
    </lineage>
</organism>
<dbReference type="Proteomes" id="UP001367508">
    <property type="component" value="Unassembled WGS sequence"/>
</dbReference>
<sequence length="143" mass="16105">MDNIAQTDALLLCISRSMNRTHHVELRQLFGHAMVSHFQSASLESHPCLFYIVLIFKTKLPLFSEGILVPGRATSPGYSMNPIEEHLFVHTVCFNMALSYSQRGLNSYREEDVARSLPKEICVVLAKPLLIANANQNLYGLGW</sequence>
<evidence type="ECO:0000313" key="1">
    <source>
        <dbReference type="EMBL" id="KAK7344879.1"/>
    </source>
</evidence>
<evidence type="ECO:0000313" key="2">
    <source>
        <dbReference type="Proteomes" id="UP001367508"/>
    </source>
</evidence>
<reference evidence="1 2" key="1">
    <citation type="submission" date="2024-01" db="EMBL/GenBank/DDBJ databases">
        <title>The genomes of 5 underutilized Papilionoideae crops provide insights into root nodulation and disease resistanc.</title>
        <authorList>
            <person name="Jiang F."/>
        </authorList>
    </citation>
    <scope>NUCLEOTIDE SEQUENCE [LARGE SCALE GENOMIC DNA]</scope>
    <source>
        <strain evidence="1">LVBAO_FW01</strain>
        <tissue evidence="1">Leaves</tissue>
    </source>
</reference>
<keyword evidence="2" id="KW-1185">Reference proteome</keyword>
<dbReference type="EMBL" id="JAYMYQ010000003">
    <property type="protein sequence ID" value="KAK7344879.1"/>
    <property type="molecule type" value="Genomic_DNA"/>
</dbReference>
<name>A0AAN9LZB6_CANGL</name>
<proteinExistence type="predicted"/>